<comment type="caution">
    <text evidence="2">The sequence shown here is derived from an EMBL/GenBank/DDBJ whole genome shotgun (WGS) entry which is preliminary data.</text>
</comment>
<evidence type="ECO:0000256" key="1">
    <source>
        <dbReference type="SAM" id="Phobius"/>
    </source>
</evidence>
<name>A0A4R7EX32_9FLAO</name>
<gene>
    <name evidence="2" type="ORF">C8P70_11377</name>
</gene>
<feature type="transmembrane region" description="Helical" evidence="1">
    <location>
        <begin position="77"/>
        <end position="96"/>
    </location>
</feature>
<dbReference type="Proteomes" id="UP000295215">
    <property type="component" value="Unassembled WGS sequence"/>
</dbReference>
<proteinExistence type="predicted"/>
<dbReference type="RefSeq" id="WP_133712616.1">
    <property type="nucleotide sequence ID" value="NZ_SOAG01000013.1"/>
</dbReference>
<feature type="transmembrane region" description="Helical" evidence="1">
    <location>
        <begin position="42"/>
        <end position="71"/>
    </location>
</feature>
<keyword evidence="1" id="KW-0812">Transmembrane</keyword>
<evidence type="ECO:0000313" key="3">
    <source>
        <dbReference type="Proteomes" id="UP000295215"/>
    </source>
</evidence>
<dbReference type="AlphaFoldDB" id="A0A4R7EX32"/>
<keyword evidence="3" id="KW-1185">Reference proteome</keyword>
<reference evidence="2 3" key="1">
    <citation type="submission" date="2019-03" db="EMBL/GenBank/DDBJ databases">
        <title>Genomic Encyclopedia of Archaeal and Bacterial Type Strains, Phase II (KMG-II): from individual species to whole genera.</title>
        <authorList>
            <person name="Goeker M."/>
        </authorList>
    </citation>
    <scope>NUCLEOTIDE SEQUENCE [LARGE SCALE GENOMIC DNA]</scope>
    <source>
        <strain evidence="2 3">DSM 28213</strain>
    </source>
</reference>
<dbReference type="EMBL" id="SOAG01000013">
    <property type="protein sequence ID" value="TDS58164.1"/>
    <property type="molecule type" value="Genomic_DNA"/>
</dbReference>
<accession>A0A4R7EX32</accession>
<sequence length="116" mass="13085">MAYKDIKRDFSDIKENSKEFFDSSLQYYRLLSFKISAKAASVFMTLILLALFLMMTLLFLSLSAAFAIGSALESTQLGFLIIGGVYILATLIAYFCRKSIVEKPVIKKLSEIIFND</sequence>
<evidence type="ECO:0000313" key="2">
    <source>
        <dbReference type="EMBL" id="TDS58164.1"/>
    </source>
</evidence>
<keyword evidence="1" id="KW-1133">Transmembrane helix</keyword>
<keyword evidence="1" id="KW-0472">Membrane</keyword>
<dbReference type="OrthoDB" id="1144182at2"/>
<protein>
    <submittedName>
        <fullName evidence="2">Uncharacterized protein</fullName>
    </submittedName>
</protein>
<organism evidence="2 3">
    <name type="scientific">Myroides indicus</name>
    <dbReference type="NCBI Taxonomy" id="1323422"/>
    <lineage>
        <taxon>Bacteria</taxon>
        <taxon>Pseudomonadati</taxon>
        <taxon>Bacteroidota</taxon>
        <taxon>Flavobacteriia</taxon>
        <taxon>Flavobacteriales</taxon>
        <taxon>Flavobacteriaceae</taxon>
        <taxon>Myroides</taxon>
    </lineage>
</organism>